<feature type="compositionally biased region" description="Polar residues" evidence="1">
    <location>
        <begin position="126"/>
        <end position="135"/>
    </location>
</feature>
<evidence type="ECO:0000256" key="1">
    <source>
        <dbReference type="SAM" id="MobiDB-lite"/>
    </source>
</evidence>
<protein>
    <submittedName>
        <fullName evidence="2">Uncharacterized protein</fullName>
    </submittedName>
</protein>
<dbReference type="AlphaFoldDB" id="A0A3N0Y121"/>
<proteinExistence type="predicted"/>
<sequence length="135" mass="14632">MGGCLTAVELSSSGRECTVYTAYDPLCAVVSLDRSRLCARCSDLRDTKNSLYNNFTPNGQSMQRLWRAETVACRDGGVLSGNEPGGAGLQRASENQDNPAQKAGHTTTVQRSENQGETNREHDTRTACNELTKTT</sequence>
<evidence type="ECO:0000313" key="3">
    <source>
        <dbReference type="Proteomes" id="UP000281406"/>
    </source>
</evidence>
<name>A0A3N0Y121_ANAGA</name>
<organism evidence="2 3">
    <name type="scientific">Anabarilius grahami</name>
    <name type="common">Kanglang fish</name>
    <name type="synonym">Barilius grahami</name>
    <dbReference type="NCBI Taxonomy" id="495550"/>
    <lineage>
        <taxon>Eukaryota</taxon>
        <taxon>Metazoa</taxon>
        <taxon>Chordata</taxon>
        <taxon>Craniata</taxon>
        <taxon>Vertebrata</taxon>
        <taxon>Euteleostomi</taxon>
        <taxon>Actinopterygii</taxon>
        <taxon>Neopterygii</taxon>
        <taxon>Teleostei</taxon>
        <taxon>Ostariophysi</taxon>
        <taxon>Cypriniformes</taxon>
        <taxon>Xenocyprididae</taxon>
        <taxon>Xenocypridinae</taxon>
        <taxon>Xenocypridinae incertae sedis</taxon>
        <taxon>Anabarilius</taxon>
    </lineage>
</organism>
<gene>
    <name evidence="2" type="ORF">DPX16_17563</name>
</gene>
<keyword evidence="3" id="KW-1185">Reference proteome</keyword>
<reference evidence="2 3" key="1">
    <citation type="submission" date="2018-10" db="EMBL/GenBank/DDBJ databases">
        <title>Genome assembly for a Yunnan-Guizhou Plateau 3E fish, Anabarilius grahami (Regan), and its evolutionary and genetic applications.</title>
        <authorList>
            <person name="Jiang W."/>
        </authorList>
    </citation>
    <scope>NUCLEOTIDE SEQUENCE [LARGE SCALE GENOMIC DNA]</scope>
    <source>
        <strain evidence="2">AG-KIZ</strain>
        <tissue evidence="2">Muscle</tissue>
    </source>
</reference>
<evidence type="ECO:0000313" key="2">
    <source>
        <dbReference type="EMBL" id="ROK35820.1"/>
    </source>
</evidence>
<dbReference type="Proteomes" id="UP000281406">
    <property type="component" value="Unassembled WGS sequence"/>
</dbReference>
<feature type="compositionally biased region" description="Polar residues" evidence="1">
    <location>
        <begin position="92"/>
        <end position="117"/>
    </location>
</feature>
<comment type="caution">
    <text evidence="2">The sequence shown here is derived from an EMBL/GenBank/DDBJ whole genome shotgun (WGS) entry which is preliminary data.</text>
</comment>
<accession>A0A3N0Y121</accession>
<dbReference type="EMBL" id="RJVU01057109">
    <property type="protein sequence ID" value="ROK35820.1"/>
    <property type="molecule type" value="Genomic_DNA"/>
</dbReference>
<feature type="region of interest" description="Disordered" evidence="1">
    <location>
        <begin position="77"/>
        <end position="135"/>
    </location>
</feature>